<proteinExistence type="predicted"/>
<comment type="caution">
    <text evidence="1">The sequence shown here is derived from an EMBL/GenBank/DDBJ whole genome shotgun (WGS) entry which is preliminary data.</text>
</comment>
<sequence length="1122" mass="125249">MPSHRNRPSKFIDSPRHLVLRHGHRLIQRINKLDEGGPTLPPGYEKLHSFFVPGLEAGLHTIGVEQVITVPGDPSSPLKKQNFQKFNVVAPRFTLPDNTVYSVYPPQGHADRAEVLPHVVLTDPTLPWERIGSWEAERKKHPPEDIDYRKNRVPWLAVLSFTEEELRLAPSDLAGDTSLFKGTVNFKDKAQQSTTLSINMPVTDLRLVDTSRVATPVTYDPNVDANPDGSTPSTDAIFVPTKLFRSFFASHNANGVPEPASLDVSRYRFLAHLRNLNPTGMAEADTTDGDRAFSIVVGHRAGPLDITKPTTVVVHLVSIEGVERMDPNAVPQFVSLSSLYSWTYSCLPPNSLNVSDAFAGLGKTLKMLRPSLTDKQIASIEAEEPAGGRVARRMLDGYSITRYRAQTGEPTAAFIRGPFTPTEVPSPLTETWTALSTSGADLQILDQELGIMDLTYSAAWQLGKTLALADPAFTTALTSVRKQIFDLATSEAQAEALRKNGAHKSRVEILKSIGQSVKQLRDLPTSPQSQGVGIMSHRWRRMAVLPLDLSYHSDSVDPDIEKHLNEAAMIISSSVDDDGKPTEHPYDEHNTPYSTDWMVVLRWILDRAFLVNVPAHYFITDPIHLPMESLRFFHIDANWTEAFIDGGLSLANHLDREDDKIRLAIKNAYNRYIHTPNSQLGYAPPIPRYGFLLRSVLVTQFPDLVVKTFPELNSTSPPVILRHENIDKGVMLCLFAEAPSANTFESLTLAQPPHQQFFTIADELTVKYIEMTYKKIYTVKEPNDPKRREGLERPKWKRGEVTPRKPVFLWGDNEDAPEIRTLLFDNFANDLFNSLVDGMNTKEHWFDEKCATAAMVGIQLNDPNWQLTIDLKDPAAVADLSIPATGPKPRALTIKKRKVRPKMPIKTLQQVETRSAPHPTFQERTRVHPLILAHPPPHFRIPASRSVVEIQRGSDDPAGAPKYIYSAYPSDQLQSPTIPMAKIQDLVFSIVYKEGAQDFKIVKVTLAIRLGNPAGPGDVRGPMMSTYAGSGATMLSNLRLNVIPLFETRSDRSNWLVLTLMPRSTRGWIEAELVKEMSFLLSGVSVNVSPDAVKSTVIIREYYQFGQVFEYSFEVNLAPLPS</sequence>
<evidence type="ECO:0000313" key="1">
    <source>
        <dbReference type="EMBL" id="KAH0538455.1"/>
    </source>
</evidence>
<protein>
    <submittedName>
        <fullName evidence="1">Uncharacterized protein</fullName>
    </submittedName>
</protein>
<dbReference type="EMBL" id="JAGHQL010000108">
    <property type="protein sequence ID" value="KAH0538455.1"/>
    <property type="molecule type" value="Genomic_DNA"/>
</dbReference>
<evidence type="ECO:0000313" key="2">
    <source>
        <dbReference type="Proteomes" id="UP000698800"/>
    </source>
</evidence>
<accession>A0A9P8KWI2</accession>
<dbReference type="AlphaFoldDB" id="A0A9P8KWI2"/>
<keyword evidence="2" id="KW-1185">Reference proteome</keyword>
<reference evidence="1" key="1">
    <citation type="submission" date="2021-03" db="EMBL/GenBank/DDBJ databases">
        <title>Comparative genomics and phylogenomic investigation of the class Geoglossomycetes provide insights into ecological specialization and systematics.</title>
        <authorList>
            <person name="Melie T."/>
            <person name="Pirro S."/>
            <person name="Miller A.N."/>
            <person name="Quandt A."/>
        </authorList>
    </citation>
    <scope>NUCLEOTIDE SEQUENCE</scope>
    <source>
        <strain evidence="1">GBOQ0MN5Z8</strain>
    </source>
</reference>
<dbReference type="OrthoDB" id="3029913at2759"/>
<dbReference type="Proteomes" id="UP000698800">
    <property type="component" value="Unassembled WGS sequence"/>
</dbReference>
<gene>
    <name evidence="1" type="ORF">FGG08_004953</name>
</gene>
<name>A0A9P8KWI2_9PEZI</name>
<organism evidence="1 2">
    <name type="scientific">Glutinoglossum americanum</name>
    <dbReference type="NCBI Taxonomy" id="1670608"/>
    <lineage>
        <taxon>Eukaryota</taxon>
        <taxon>Fungi</taxon>
        <taxon>Dikarya</taxon>
        <taxon>Ascomycota</taxon>
        <taxon>Pezizomycotina</taxon>
        <taxon>Geoglossomycetes</taxon>
        <taxon>Geoglossales</taxon>
        <taxon>Geoglossaceae</taxon>
        <taxon>Glutinoglossum</taxon>
    </lineage>
</organism>